<evidence type="ECO:0000256" key="3">
    <source>
        <dbReference type="SAM" id="SignalP"/>
    </source>
</evidence>
<dbReference type="Gene3D" id="2.60.120.180">
    <property type="match status" value="1"/>
</dbReference>
<dbReference type="OrthoDB" id="89349at2759"/>
<keyword evidence="3" id="KW-0732">Signal</keyword>
<dbReference type="AlphaFoldDB" id="A0A4U0TVW8"/>
<dbReference type="EMBL" id="NAJL01000031">
    <property type="protein sequence ID" value="TKA26005.1"/>
    <property type="molecule type" value="Genomic_DNA"/>
</dbReference>
<comment type="caution">
    <text evidence="4">The sequence shown here is derived from an EMBL/GenBank/DDBJ whole genome shotgun (WGS) entry which is preliminary data.</text>
</comment>
<evidence type="ECO:0000256" key="1">
    <source>
        <dbReference type="ARBA" id="ARBA00005519"/>
    </source>
</evidence>
<dbReference type="Proteomes" id="UP000308549">
    <property type="component" value="Unassembled WGS sequence"/>
</dbReference>
<dbReference type="GO" id="GO:0008810">
    <property type="term" value="F:cellulase activity"/>
    <property type="evidence" value="ECO:0007669"/>
    <property type="project" value="InterPro"/>
</dbReference>
<proteinExistence type="inferred from homology"/>
<evidence type="ECO:0000313" key="5">
    <source>
        <dbReference type="Proteomes" id="UP000308549"/>
    </source>
</evidence>
<accession>A0A4U0TVW8</accession>
<dbReference type="InterPro" id="IPR013320">
    <property type="entry name" value="ConA-like_dom_sf"/>
</dbReference>
<evidence type="ECO:0000313" key="4">
    <source>
        <dbReference type="EMBL" id="TKA26005.1"/>
    </source>
</evidence>
<dbReference type="GO" id="GO:0000272">
    <property type="term" value="P:polysaccharide catabolic process"/>
    <property type="evidence" value="ECO:0007669"/>
    <property type="project" value="UniProtKB-KW"/>
</dbReference>
<dbReference type="InterPro" id="IPR013319">
    <property type="entry name" value="GH11/12"/>
</dbReference>
<keyword evidence="2" id="KW-0326">Glycosidase</keyword>
<sequence length="253" mass="27685">MHAFAAFFALAATSSALPTLSSILQRSTTAAQDLCGTPDDSSVIDGTPWIVYNMMYNADQIEGSACTGYKGLVTGVDGEQKCSWSSTWKIDEVDSTSNVPKGYSFVGLTQNLESQISAIDSIPATYYWQRTNSTAYKGNVCFDFMTSDTKGDSTSSAAQELMLWLRYELYGKSWSLYQGTNDDAGITVSSLVVDQDDQYYGWFTGDIKDWLLAMVDQGLFTSGTYVNVGNAGMEPFYGTVDFQNKLGLQIKLS</sequence>
<comment type="similarity">
    <text evidence="1 2">Belongs to the glycosyl hydrolase 12 (cellulase H) family.</text>
</comment>
<dbReference type="Pfam" id="PF01670">
    <property type="entry name" value="Glyco_hydro_12"/>
    <property type="match status" value="1"/>
</dbReference>
<gene>
    <name evidence="4" type="ORF">B0A50_05517</name>
</gene>
<dbReference type="PANTHER" id="PTHR34002:SF9">
    <property type="entry name" value="XYLOGLUCAN-SPECIFIC ENDO-BETA-1,4-GLUCANASE A"/>
    <property type="match status" value="1"/>
</dbReference>
<name>A0A4U0TVW8_9PEZI</name>
<dbReference type="SUPFAM" id="SSF49899">
    <property type="entry name" value="Concanavalin A-like lectins/glucanases"/>
    <property type="match status" value="1"/>
</dbReference>
<dbReference type="PANTHER" id="PTHR34002">
    <property type="entry name" value="BLR1656 PROTEIN"/>
    <property type="match status" value="1"/>
</dbReference>
<keyword evidence="5" id="KW-1185">Reference proteome</keyword>
<keyword evidence="2" id="KW-0119">Carbohydrate metabolism</keyword>
<protein>
    <submittedName>
        <fullName evidence="4">Uncharacterized protein</fullName>
    </submittedName>
</protein>
<feature type="chain" id="PRO_5020588828" evidence="3">
    <location>
        <begin position="17"/>
        <end position="253"/>
    </location>
</feature>
<dbReference type="InterPro" id="IPR002594">
    <property type="entry name" value="GH12"/>
</dbReference>
<keyword evidence="2" id="KW-0624">Polysaccharide degradation</keyword>
<organism evidence="4 5">
    <name type="scientific">Salinomyces thailandicus</name>
    <dbReference type="NCBI Taxonomy" id="706561"/>
    <lineage>
        <taxon>Eukaryota</taxon>
        <taxon>Fungi</taxon>
        <taxon>Dikarya</taxon>
        <taxon>Ascomycota</taxon>
        <taxon>Pezizomycotina</taxon>
        <taxon>Dothideomycetes</taxon>
        <taxon>Dothideomycetidae</taxon>
        <taxon>Mycosphaerellales</taxon>
        <taxon>Teratosphaeriaceae</taxon>
        <taxon>Salinomyces</taxon>
    </lineage>
</organism>
<evidence type="ECO:0000256" key="2">
    <source>
        <dbReference type="RuleBase" id="RU361163"/>
    </source>
</evidence>
<keyword evidence="2" id="KW-0378">Hydrolase</keyword>
<feature type="signal peptide" evidence="3">
    <location>
        <begin position="1"/>
        <end position="16"/>
    </location>
</feature>
<reference evidence="4 5" key="1">
    <citation type="submission" date="2017-03" db="EMBL/GenBank/DDBJ databases">
        <title>Genomes of endolithic fungi from Antarctica.</title>
        <authorList>
            <person name="Coleine C."/>
            <person name="Masonjones S."/>
            <person name="Stajich J.E."/>
        </authorList>
    </citation>
    <scope>NUCLEOTIDE SEQUENCE [LARGE SCALE GENOMIC DNA]</scope>
    <source>
        <strain evidence="4 5">CCFEE 6315</strain>
    </source>
</reference>